<keyword evidence="2" id="KW-0328">Glycosyltransferase</keyword>
<protein>
    <submittedName>
        <fullName evidence="2">Alpha-D-kanosaminyltransferase</fullName>
        <ecNumber evidence="2">2.4.1.301</ecNumber>
    </submittedName>
</protein>
<accession>A0A518GJU2</accession>
<dbReference type="KEGG" id="peh:Spb1_07320"/>
<dbReference type="PANTHER" id="PTHR12526">
    <property type="entry name" value="GLYCOSYLTRANSFERASE"/>
    <property type="match status" value="1"/>
</dbReference>
<gene>
    <name evidence="2" type="primary">kanE_1</name>
    <name evidence="2" type="ORF">Spb1_07320</name>
</gene>
<sequence>MSRDDLSLLMVSSNFQFRGSSVYTLRLAERLPEYGFVQSIVCPGASTVDLARRKALGIEVLPYLEAPAWKWVVLELYCRKLLAHPPDLIHIQSRTAMWHGEWIARRLNRPYVLTVHDYLQSHEFLQPDLTLCRRIITVSESVKAALVERSGLPEDLFVVIPCGVPRASDEDKSLVLKSGKVPVVGTAGPLEAVKGFPFFLAAAAHVLGTHRDVEFLIAGAGPEETSLRKLARTLGIHEHVTFVPNLLDFSDALSAMDIFCLPSLQQGIGTIMLEAMAMGRPVIATSVGGVFNVVRDNQTGLLVPPSDSVRLAERIIELLTNPELARRIGAAAMLEAETEFNVEHMVEATVEVYREVLDERMAGLTTVAIPQLSKR</sequence>
<dbReference type="Pfam" id="PF13439">
    <property type="entry name" value="Glyco_transf_4"/>
    <property type="match status" value="1"/>
</dbReference>
<dbReference type="EMBL" id="CP036299">
    <property type="protein sequence ID" value="QDV28866.1"/>
    <property type="molecule type" value="Genomic_DNA"/>
</dbReference>
<dbReference type="Proteomes" id="UP000315349">
    <property type="component" value="Chromosome"/>
</dbReference>
<dbReference type="SUPFAM" id="SSF53756">
    <property type="entry name" value="UDP-Glycosyltransferase/glycogen phosphorylase"/>
    <property type="match status" value="1"/>
</dbReference>
<dbReference type="Gene3D" id="3.40.50.2000">
    <property type="entry name" value="Glycogen Phosphorylase B"/>
    <property type="match status" value="2"/>
</dbReference>
<dbReference type="GO" id="GO:0016757">
    <property type="term" value="F:glycosyltransferase activity"/>
    <property type="evidence" value="ECO:0007669"/>
    <property type="project" value="UniProtKB-KW"/>
</dbReference>
<dbReference type="EC" id="2.4.1.301" evidence="2"/>
<dbReference type="RefSeq" id="WP_246128343.1">
    <property type="nucleotide sequence ID" value="NZ_CP036299.1"/>
</dbReference>
<reference evidence="2 3" key="1">
    <citation type="submission" date="2019-02" db="EMBL/GenBank/DDBJ databases">
        <title>Deep-cultivation of Planctomycetes and their phenomic and genomic characterization uncovers novel biology.</title>
        <authorList>
            <person name="Wiegand S."/>
            <person name="Jogler M."/>
            <person name="Boedeker C."/>
            <person name="Pinto D."/>
            <person name="Vollmers J."/>
            <person name="Rivas-Marin E."/>
            <person name="Kohn T."/>
            <person name="Peeters S.H."/>
            <person name="Heuer A."/>
            <person name="Rast P."/>
            <person name="Oberbeckmann S."/>
            <person name="Bunk B."/>
            <person name="Jeske O."/>
            <person name="Meyerdierks A."/>
            <person name="Storesund J.E."/>
            <person name="Kallscheuer N."/>
            <person name="Luecker S."/>
            <person name="Lage O.M."/>
            <person name="Pohl T."/>
            <person name="Merkel B.J."/>
            <person name="Hornburger P."/>
            <person name="Mueller R.-W."/>
            <person name="Bruemmer F."/>
            <person name="Labrenz M."/>
            <person name="Spormann A.M."/>
            <person name="Op den Camp H."/>
            <person name="Overmann J."/>
            <person name="Amann R."/>
            <person name="Jetten M.S.M."/>
            <person name="Mascher T."/>
            <person name="Medema M.H."/>
            <person name="Devos D.P."/>
            <person name="Kaster A.-K."/>
            <person name="Ovreas L."/>
            <person name="Rohde M."/>
            <person name="Galperin M.Y."/>
            <person name="Jogler C."/>
        </authorList>
    </citation>
    <scope>NUCLEOTIDE SEQUENCE [LARGE SCALE GENOMIC DNA]</scope>
    <source>
        <strain evidence="2 3">Spb1</strain>
    </source>
</reference>
<feature type="domain" description="Glycosyltransferase subfamily 4-like N-terminal" evidence="1">
    <location>
        <begin position="18"/>
        <end position="165"/>
    </location>
</feature>
<evidence type="ECO:0000313" key="2">
    <source>
        <dbReference type="EMBL" id="QDV28866.1"/>
    </source>
</evidence>
<proteinExistence type="predicted"/>
<keyword evidence="2" id="KW-0808">Transferase</keyword>
<dbReference type="InterPro" id="IPR028098">
    <property type="entry name" value="Glyco_trans_4-like_N"/>
</dbReference>
<evidence type="ECO:0000259" key="1">
    <source>
        <dbReference type="Pfam" id="PF13439"/>
    </source>
</evidence>
<evidence type="ECO:0000313" key="3">
    <source>
        <dbReference type="Proteomes" id="UP000315349"/>
    </source>
</evidence>
<dbReference type="AlphaFoldDB" id="A0A518GJU2"/>
<name>A0A518GJU2_9PLAN</name>
<keyword evidence="3" id="KW-1185">Reference proteome</keyword>
<dbReference type="Pfam" id="PF13692">
    <property type="entry name" value="Glyco_trans_1_4"/>
    <property type="match status" value="1"/>
</dbReference>
<organism evidence="2 3">
    <name type="scientific">Planctopirus ephydatiae</name>
    <dbReference type="NCBI Taxonomy" id="2528019"/>
    <lineage>
        <taxon>Bacteria</taxon>
        <taxon>Pseudomonadati</taxon>
        <taxon>Planctomycetota</taxon>
        <taxon>Planctomycetia</taxon>
        <taxon>Planctomycetales</taxon>
        <taxon>Planctomycetaceae</taxon>
        <taxon>Planctopirus</taxon>
    </lineage>
</organism>
<dbReference type="CDD" id="cd03801">
    <property type="entry name" value="GT4_PimA-like"/>
    <property type="match status" value="1"/>
</dbReference>